<evidence type="ECO:0000313" key="7">
    <source>
        <dbReference type="EMBL" id="CAI2358727.1"/>
    </source>
</evidence>
<dbReference type="GO" id="GO:0006368">
    <property type="term" value="P:transcription elongation by RNA polymerase II"/>
    <property type="evidence" value="ECO:0007669"/>
    <property type="project" value="TreeGrafter"/>
</dbReference>
<dbReference type="GO" id="GO:0006357">
    <property type="term" value="P:regulation of transcription by RNA polymerase II"/>
    <property type="evidence" value="ECO:0007669"/>
    <property type="project" value="InterPro"/>
</dbReference>
<dbReference type="CDD" id="cd06084">
    <property type="entry name" value="KOW_Spt5_4"/>
    <property type="match status" value="1"/>
</dbReference>
<feature type="domain" description="KOW" evidence="6">
    <location>
        <begin position="227"/>
        <end position="254"/>
    </location>
</feature>
<dbReference type="Gene3D" id="2.30.30.30">
    <property type="match status" value="3"/>
</dbReference>
<dbReference type="InterPro" id="IPR014722">
    <property type="entry name" value="Rib_uL2_dom2"/>
</dbReference>
<dbReference type="InterPro" id="IPR041976">
    <property type="entry name" value="KOW_Spt5_3"/>
</dbReference>
<dbReference type="Pfam" id="PF23037">
    <property type="entry name" value="KOWx_SPT5"/>
    <property type="match status" value="1"/>
</dbReference>
<dbReference type="GO" id="GO:0032044">
    <property type="term" value="C:DSIF complex"/>
    <property type="evidence" value="ECO:0007669"/>
    <property type="project" value="TreeGrafter"/>
</dbReference>
<feature type="compositionally biased region" description="Basic and acidic residues" evidence="5">
    <location>
        <begin position="41"/>
        <end position="50"/>
    </location>
</feature>
<feature type="compositionally biased region" description="Acidic residues" evidence="5">
    <location>
        <begin position="51"/>
        <end position="67"/>
    </location>
</feature>
<keyword evidence="3" id="KW-0804">Transcription</keyword>
<keyword evidence="4" id="KW-0539">Nucleus</keyword>
<feature type="domain" description="KOW" evidence="6">
    <location>
        <begin position="633"/>
        <end position="660"/>
    </location>
</feature>
<accession>A0AAD1X4Q9</accession>
<evidence type="ECO:0000256" key="5">
    <source>
        <dbReference type="SAM" id="MobiDB-lite"/>
    </source>
</evidence>
<dbReference type="InterPro" id="IPR005824">
    <property type="entry name" value="KOW"/>
</dbReference>
<dbReference type="AlphaFoldDB" id="A0AAD1X4Q9"/>
<dbReference type="CDD" id="cd09888">
    <property type="entry name" value="NGN_Euk"/>
    <property type="match status" value="1"/>
</dbReference>
<dbReference type="Pfam" id="PF23284">
    <property type="entry name" value="KOW2_Spt5"/>
    <property type="match status" value="1"/>
</dbReference>
<comment type="subcellular location">
    <subcellularLocation>
        <location evidence="1">Nucleus</location>
    </subcellularLocation>
</comment>
<feature type="region of interest" description="Disordered" evidence="5">
    <location>
        <begin position="1"/>
        <end position="73"/>
    </location>
</feature>
<dbReference type="InterPro" id="IPR039659">
    <property type="entry name" value="SPT5"/>
</dbReference>
<proteinExistence type="inferred from homology"/>
<dbReference type="CDD" id="cd06081">
    <property type="entry name" value="KOW_Spt5_1"/>
    <property type="match status" value="1"/>
</dbReference>
<dbReference type="SMART" id="SM00739">
    <property type="entry name" value="KOW"/>
    <property type="match status" value="5"/>
</dbReference>
<evidence type="ECO:0000313" key="8">
    <source>
        <dbReference type="Proteomes" id="UP001295684"/>
    </source>
</evidence>
<comment type="caution">
    <text evidence="7">The sequence shown here is derived from an EMBL/GenBank/DDBJ whole genome shotgun (WGS) entry which is preliminary data.</text>
</comment>
<comment type="similarity">
    <text evidence="2">Belongs to the SPT5 family.</text>
</comment>
<dbReference type="InterPro" id="IPR036735">
    <property type="entry name" value="NGN_dom_sf"/>
</dbReference>
<name>A0AAD1X4Q9_EUPCR</name>
<dbReference type="CDD" id="cd06082">
    <property type="entry name" value="KOW_Spt5_2"/>
    <property type="match status" value="1"/>
</dbReference>
<dbReference type="PANTHER" id="PTHR11125">
    <property type="entry name" value="SUPPRESSOR OF TY 5"/>
    <property type="match status" value="1"/>
</dbReference>
<sequence>MISTRATKEEVYQPLSDPSDDYEQKSEVVGNSPYKNKRRKLTEDVSKFIDDMADEDEGEDEEESEISEQERKKIYERYDRTKLEQKATNIYAEMDDDELEDFAKSLENKYEKGVEEQEEEDEARNLCPTVADPILWLVKCKQGSEREVCICLMNKYLQLKKEGNPLSIISATISDKIKGHLYIEAYKECHVREAIRGMNLIFQRSCRRIKEEETANVFEIDKSAKITRKKGQWVRLNTGVYSGDYGKIVEIDDNKDGCYLKLIPRIKTETVPDARVFKDKRRFNNPERPPLKFFNKEEVTEVAEKFSNIFKKTMYYWNRNYYRKGFLYKYFNVRNFDTENIIPPRAIFEKFHKPSTNFDDDNSSEEDIVEELEKWKTLASKSILLTKGDKIKVISGDLQNLTGKVVAIDPKVITIKPDIKDIPDNLDIDIRLISKHFNEGDHVTVVEGQYEGDKGMITKVSGERCIIFSESSQREFIAFLNNCKLTAQIAKMTSSNFDHGYNVFDLIITTNNTAGVVLGTEKDNLKVLTQIGRVRHIDINEISTKIFQKKNISTLDHNGNFMSIGDPVRVIDGPNRNLKAIIKNIHHNSIFLYNKEFIETLGYFVENNKSIAMRGAEDPSRRMMIPLTNKRNDPLLGKVVNICRGEYKGFEAKVTDIMEDRVKLELFFNNRMILLKREEVIEKGEVQLEKSQVKFEETDTTEVKTPVYQPSSPGWSYYDASVTKNESPCKEAWGT</sequence>
<evidence type="ECO:0000256" key="4">
    <source>
        <dbReference type="ARBA" id="ARBA00023242"/>
    </source>
</evidence>
<protein>
    <recommendedName>
        <fullName evidence="6">KOW domain-containing protein</fullName>
    </recommendedName>
</protein>
<dbReference type="EMBL" id="CAMPGE010000009">
    <property type="protein sequence ID" value="CAI2358727.1"/>
    <property type="molecule type" value="Genomic_DNA"/>
</dbReference>
<dbReference type="Pfam" id="PF03439">
    <property type="entry name" value="Spt5-NGN"/>
    <property type="match status" value="1"/>
</dbReference>
<feature type="compositionally biased region" description="Basic and acidic residues" evidence="5">
    <location>
        <begin position="1"/>
        <end position="11"/>
    </location>
</feature>
<keyword evidence="8" id="KW-1185">Reference proteome</keyword>
<dbReference type="GO" id="GO:0032784">
    <property type="term" value="P:regulation of DNA-templated transcription elongation"/>
    <property type="evidence" value="ECO:0007669"/>
    <property type="project" value="InterPro"/>
</dbReference>
<evidence type="ECO:0000259" key="6">
    <source>
        <dbReference type="SMART" id="SM00739"/>
    </source>
</evidence>
<organism evidence="7 8">
    <name type="scientific">Euplotes crassus</name>
    <dbReference type="NCBI Taxonomy" id="5936"/>
    <lineage>
        <taxon>Eukaryota</taxon>
        <taxon>Sar</taxon>
        <taxon>Alveolata</taxon>
        <taxon>Ciliophora</taxon>
        <taxon>Intramacronucleata</taxon>
        <taxon>Spirotrichea</taxon>
        <taxon>Hypotrichia</taxon>
        <taxon>Euplotida</taxon>
        <taxon>Euplotidae</taxon>
        <taxon>Moneuplotes</taxon>
    </lineage>
</organism>
<dbReference type="Pfam" id="PF23291">
    <property type="entry name" value="KOW4_SPT5"/>
    <property type="match status" value="1"/>
</dbReference>
<gene>
    <name evidence="7" type="ORF">ECRASSUSDP1_LOCUS10</name>
</gene>
<dbReference type="InterPro" id="IPR057936">
    <property type="entry name" value="KOWx_Spt5"/>
</dbReference>
<dbReference type="PANTHER" id="PTHR11125:SF7">
    <property type="entry name" value="TRANSCRIPTION ELONGATION FACTOR SPT5"/>
    <property type="match status" value="1"/>
</dbReference>
<dbReference type="InterPro" id="IPR041973">
    <property type="entry name" value="KOW_Spt5_1"/>
</dbReference>
<evidence type="ECO:0000256" key="3">
    <source>
        <dbReference type="ARBA" id="ARBA00023163"/>
    </source>
</evidence>
<dbReference type="Pfam" id="PF00467">
    <property type="entry name" value="KOW"/>
    <property type="match status" value="1"/>
</dbReference>
<reference evidence="7" key="1">
    <citation type="submission" date="2023-07" db="EMBL/GenBank/DDBJ databases">
        <authorList>
            <consortium name="AG Swart"/>
            <person name="Singh M."/>
            <person name="Singh A."/>
            <person name="Seah K."/>
            <person name="Emmerich C."/>
        </authorList>
    </citation>
    <scope>NUCLEOTIDE SEQUENCE</scope>
    <source>
        <strain evidence="7">DP1</strain>
    </source>
</reference>
<dbReference type="InterPro" id="IPR041977">
    <property type="entry name" value="KOW_Spt5_4"/>
</dbReference>
<dbReference type="SUPFAM" id="SSF50104">
    <property type="entry name" value="Translation proteins SH3-like domain"/>
    <property type="match status" value="2"/>
</dbReference>
<feature type="domain" description="KOW" evidence="6">
    <location>
        <begin position="384"/>
        <end position="411"/>
    </location>
</feature>
<feature type="domain" description="KOW" evidence="6">
    <location>
        <begin position="561"/>
        <end position="588"/>
    </location>
</feature>
<evidence type="ECO:0000256" key="2">
    <source>
        <dbReference type="ARBA" id="ARBA00006956"/>
    </source>
</evidence>
<evidence type="ECO:0000256" key="1">
    <source>
        <dbReference type="ARBA" id="ARBA00004123"/>
    </source>
</evidence>
<dbReference type="InterPro" id="IPR008991">
    <property type="entry name" value="Translation_prot_SH3-like_sf"/>
</dbReference>
<dbReference type="CDD" id="cd06083">
    <property type="entry name" value="KOW_Spt5_3"/>
    <property type="match status" value="1"/>
</dbReference>
<feature type="domain" description="KOW" evidence="6">
    <location>
        <begin position="436"/>
        <end position="463"/>
    </location>
</feature>
<dbReference type="InterPro" id="IPR039385">
    <property type="entry name" value="NGN_Euk"/>
</dbReference>
<dbReference type="InterPro" id="IPR005100">
    <property type="entry name" value="NGN-domain"/>
</dbReference>
<dbReference type="GO" id="GO:0003729">
    <property type="term" value="F:mRNA binding"/>
    <property type="evidence" value="ECO:0007669"/>
    <property type="project" value="TreeGrafter"/>
</dbReference>
<dbReference type="InterPro" id="IPR041975">
    <property type="entry name" value="KOW_Spt5_2"/>
</dbReference>
<dbReference type="Gene3D" id="3.30.70.940">
    <property type="entry name" value="NusG, N-terminal domain"/>
    <property type="match status" value="1"/>
</dbReference>
<dbReference type="Pfam" id="PF23042">
    <property type="entry name" value="KOW1_SPT5"/>
    <property type="match status" value="1"/>
</dbReference>
<dbReference type="Proteomes" id="UP001295684">
    <property type="component" value="Unassembled WGS sequence"/>
</dbReference>